<evidence type="ECO:0000313" key="2">
    <source>
        <dbReference type="Proteomes" id="UP000273786"/>
    </source>
</evidence>
<sequence>MKEKLKGEARRKIILDGYANNEPLKDIAAKLGCSLASLKVSASKLGCTRTPKEAADFRRGFRIPDNKRRDYYQLMIAGQYRSRECAQMLGLLTANL</sequence>
<evidence type="ECO:0000313" key="1">
    <source>
        <dbReference type="EMBL" id="RRH92094.1"/>
    </source>
</evidence>
<dbReference type="Proteomes" id="UP000273786">
    <property type="component" value="Unassembled WGS sequence"/>
</dbReference>
<gene>
    <name evidence="1" type="ORF">EH240_31425</name>
</gene>
<comment type="caution">
    <text evidence="1">The sequence shown here is derived from an EMBL/GenBank/DDBJ whole genome shotgun (WGS) entry which is preliminary data.</text>
</comment>
<dbReference type="OrthoDB" id="8083510at2"/>
<dbReference type="EMBL" id="RQXT01000059">
    <property type="protein sequence ID" value="RRH92094.1"/>
    <property type="molecule type" value="Genomic_DNA"/>
</dbReference>
<keyword evidence="2" id="KW-1185">Reference proteome</keyword>
<proteinExistence type="predicted"/>
<dbReference type="RefSeq" id="WP_125005850.1">
    <property type="nucleotide sequence ID" value="NZ_RQXT01000059.1"/>
</dbReference>
<name>A0A3P3F0C4_9HYPH</name>
<dbReference type="AlphaFoldDB" id="A0A3P3F0C4"/>
<reference evidence="1 2" key="1">
    <citation type="submission" date="2018-11" db="EMBL/GenBank/DDBJ databases">
        <title>the genome of Mesorhizobium tamadayense DSM 28320.</title>
        <authorList>
            <person name="Gao J."/>
        </authorList>
    </citation>
    <scope>NUCLEOTIDE SEQUENCE [LARGE SCALE GENOMIC DNA]</scope>
    <source>
        <strain evidence="1 2">DSM 28320</strain>
    </source>
</reference>
<organism evidence="1 2">
    <name type="scientific">Mesorhizobium tamadayense</name>
    <dbReference type="NCBI Taxonomy" id="425306"/>
    <lineage>
        <taxon>Bacteria</taxon>
        <taxon>Pseudomonadati</taxon>
        <taxon>Pseudomonadota</taxon>
        <taxon>Alphaproteobacteria</taxon>
        <taxon>Hyphomicrobiales</taxon>
        <taxon>Phyllobacteriaceae</taxon>
        <taxon>Mesorhizobium</taxon>
    </lineage>
</organism>
<accession>A0A3P3F0C4</accession>
<protein>
    <submittedName>
        <fullName evidence="1">Uncharacterized protein</fullName>
    </submittedName>
</protein>